<sequence length="252" mass="26669">MGLTKLLFSCLRPRFILVLASSLSLAAALNPACAPGGNFDLSKFTLQLPSGSPGKPDTITGAKLSGCSGFQNKDFFFTGPDGSLQMKVPGDTSTGCVTTPNSKHCRTELREQDPVSWDPNGATNVLSANLTVVSAGGSTCIGQIHIDDTVSHKPVAELFIDDGGKLTVGMEQTRAGGNEKSFDIGSVTLGQPFSYEIHYEKNVFSVVLNGAKPVVVTTFSLNAPKSYFKVGNYLQASKPSVVNFFSIDIQHA</sequence>
<dbReference type="InterPro" id="IPR014895">
    <property type="entry name" value="Alginate_lyase_2"/>
</dbReference>
<evidence type="ECO:0000256" key="1">
    <source>
        <dbReference type="SAM" id="SignalP"/>
    </source>
</evidence>
<evidence type="ECO:0000313" key="3">
    <source>
        <dbReference type="EMBL" id="KAK0712922.1"/>
    </source>
</evidence>
<dbReference type="Gene3D" id="2.60.120.200">
    <property type="match status" value="1"/>
</dbReference>
<feature type="signal peptide" evidence="1">
    <location>
        <begin position="1"/>
        <end position="28"/>
    </location>
</feature>
<protein>
    <submittedName>
        <fullName evidence="3">Polysaccharide lyase family 7 protein</fullName>
    </submittedName>
</protein>
<keyword evidence="3" id="KW-0456">Lyase</keyword>
<dbReference type="RefSeq" id="XP_060294245.1">
    <property type="nucleotide sequence ID" value="XM_060445624.1"/>
</dbReference>
<dbReference type="GO" id="GO:0016829">
    <property type="term" value="F:lyase activity"/>
    <property type="evidence" value="ECO:0007669"/>
    <property type="project" value="UniProtKB-KW"/>
</dbReference>
<feature type="domain" description="Alginate lyase 2" evidence="2">
    <location>
        <begin position="39"/>
        <end position="251"/>
    </location>
</feature>
<dbReference type="GeneID" id="85328894"/>
<comment type="caution">
    <text evidence="3">The sequence shown here is derived from an EMBL/GenBank/DDBJ whole genome shotgun (WGS) entry which is preliminary data.</text>
</comment>
<dbReference type="InterPro" id="IPR013320">
    <property type="entry name" value="ConA-like_dom_sf"/>
</dbReference>
<proteinExistence type="predicted"/>
<feature type="chain" id="PRO_5041219446" evidence="1">
    <location>
        <begin position="29"/>
        <end position="252"/>
    </location>
</feature>
<gene>
    <name evidence="3" type="ORF">B0T26DRAFT_753100</name>
</gene>
<dbReference type="Proteomes" id="UP001172101">
    <property type="component" value="Unassembled WGS sequence"/>
</dbReference>
<organism evidence="3 4">
    <name type="scientific">Lasiosphaeria miniovina</name>
    <dbReference type="NCBI Taxonomy" id="1954250"/>
    <lineage>
        <taxon>Eukaryota</taxon>
        <taxon>Fungi</taxon>
        <taxon>Dikarya</taxon>
        <taxon>Ascomycota</taxon>
        <taxon>Pezizomycotina</taxon>
        <taxon>Sordariomycetes</taxon>
        <taxon>Sordariomycetidae</taxon>
        <taxon>Sordariales</taxon>
        <taxon>Lasiosphaeriaceae</taxon>
        <taxon>Lasiosphaeria</taxon>
    </lineage>
</organism>
<dbReference type="AlphaFoldDB" id="A0AA40ABS8"/>
<accession>A0AA40ABS8</accession>
<evidence type="ECO:0000313" key="4">
    <source>
        <dbReference type="Proteomes" id="UP001172101"/>
    </source>
</evidence>
<dbReference type="EMBL" id="JAUIRO010000005">
    <property type="protein sequence ID" value="KAK0712922.1"/>
    <property type="molecule type" value="Genomic_DNA"/>
</dbReference>
<keyword evidence="1" id="KW-0732">Signal</keyword>
<reference evidence="3" key="1">
    <citation type="submission" date="2023-06" db="EMBL/GenBank/DDBJ databases">
        <title>Genome-scale phylogeny and comparative genomics of the fungal order Sordariales.</title>
        <authorList>
            <consortium name="Lawrence Berkeley National Laboratory"/>
            <person name="Hensen N."/>
            <person name="Bonometti L."/>
            <person name="Westerberg I."/>
            <person name="Brannstrom I.O."/>
            <person name="Guillou S."/>
            <person name="Cros-Aarteil S."/>
            <person name="Calhoun S."/>
            <person name="Haridas S."/>
            <person name="Kuo A."/>
            <person name="Mondo S."/>
            <person name="Pangilinan J."/>
            <person name="Riley R."/>
            <person name="LaButti K."/>
            <person name="Andreopoulos B."/>
            <person name="Lipzen A."/>
            <person name="Chen C."/>
            <person name="Yanf M."/>
            <person name="Daum C."/>
            <person name="Ng V."/>
            <person name="Clum A."/>
            <person name="Steindorff A."/>
            <person name="Ohm R."/>
            <person name="Martin F."/>
            <person name="Silar P."/>
            <person name="Natvig D."/>
            <person name="Lalanne C."/>
            <person name="Gautier V."/>
            <person name="Ament-velasquez S.L."/>
            <person name="Kruys A."/>
            <person name="Hutchinson M.I."/>
            <person name="Powell A.J."/>
            <person name="Barry K."/>
            <person name="Miller A.N."/>
            <person name="Grigoriev I.V."/>
            <person name="Debuchy R."/>
            <person name="Gladieux P."/>
            <person name="Thoren M.H."/>
            <person name="Johannesson H."/>
        </authorList>
    </citation>
    <scope>NUCLEOTIDE SEQUENCE</scope>
    <source>
        <strain evidence="3">SMH2392-1A</strain>
    </source>
</reference>
<name>A0AA40ABS8_9PEZI</name>
<keyword evidence="4" id="KW-1185">Reference proteome</keyword>
<dbReference type="Pfam" id="PF08787">
    <property type="entry name" value="Alginate_lyase2"/>
    <property type="match status" value="1"/>
</dbReference>
<dbReference type="SUPFAM" id="SSF49899">
    <property type="entry name" value="Concanavalin A-like lectins/glucanases"/>
    <property type="match status" value="1"/>
</dbReference>
<evidence type="ECO:0000259" key="2">
    <source>
        <dbReference type="Pfam" id="PF08787"/>
    </source>
</evidence>